<gene>
    <name evidence="4" type="ORF">JWG45_21145</name>
</gene>
<dbReference type="Proteomes" id="UP000724686">
    <property type="component" value="Unassembled WGS sequence"/>
</dbReference>
<dbReference type="PANTHER" id="PTHR42796:SF4">
    <property type="entry name" value="FUMARYLACETOACETATE HYDROLASE DOMAIN-CONTAINING PROTEIN 2A"/>
    <property type="match status" value="1"/>
</dbReference>
<keyword evidence="2" id="KW-0479">Metal-binding</keyword>
<keyword evidence="5" id="KW-1185">Reference proteome</keyword>
<evidence type="ECO:0000259" key="3">
    <source>
        <dbReference type="Pfam" id="PF01557"/>
    </source>
</evidence>
<evidence type="ECO:0000313" key="5">
    <source>
        <dbReference type="Proteomes" id="UP000724686"/>
    </source>
</evidence>
<dbReference type="GO" id="GO:0016787">
    <property type="term" value="F:hydrolase activity"/>
    <property type="evidence" value="ECO:0007669"/>
    <property type="project" value="UniProtKB-KW"/>
</dbReference>
<dbReference type="InterPro" id="IPR011234">
    <property type="entry name" value="Fumarylacetoacetase-like_C"/>
</dbReference>
<comment type="caution">
    <text evidence="4">The sequence shown here is derived from an EMBL/GenBank/DDBJ whole genome shotgun (WGS) entry which is preliminary data.</text>
</comment>
<comment type="similarity">
    <text evidence="1">Belongs to the FAH family.</text>
</comment>
<protein>
    <submittedName>
        <fullName evidence="4">Fumarylacetoacetate hydrolase family protein</fullName>
    </submittedName>
</protein>
<dbReference type="EMBL" id="JAFFPU010000076">
    <property type="protein sequence ID" value="MBM9579658.1"/>
    <property type="molecule type" value="Genomic_DNA"/>
</dbReference>
<evidence type="ECO:0000256" key="2">
    <source>
        <dbReference type="ARBA" id="ARBA00022723"/>
    </source>
</evidence>
<dbReference type="InterPro" id="IPR036663">
    <property type="entry name" value="Fumarylacetoacetase_C_sf"/>
</dbReference>
<feature type="domain" description="Fumarylacetoacetase-like C-terminal" evidence="3">
    <location>
        <begin position="70"/>
        <end position="307"/>
    </location>
</feature>
<reference evidence="4 5" key="1">
    <citation type="submission" date="2021-02" db="EMBL/GenBank/DDBJ databases">
        <title>Leptospira ainlahdjerensis sp. nov., Leptospira ainazelensis sp. nov., Leptospira abararensis sp. nov. and Leptospira chreensis sp. nov., four new species isolated from water sources in Algeria.</title>
        <authorList>
            <person name="Amara Korba A."/>
            <person name="Kainiu M."/>
            <person name="Vincent A.T."/>
            <person name="Mariet J.-F."/>
            <person name="Veyrier F.J."/>
            <person name="Goarant C."/>
            <person name="Picardeau M."/>
        </authorList>
    </citation>
    <scope>NUCLEOTIDE SEQUENCE [LARGE SCALE GENOMIC DNA]</scope>
    <source>
        <strain evidence="4 5">201903070</strain>
    </source>
</reference>
<accession>A0ABS2UI03</accession>
<sequence length="317" mass="35511">MAKNYVRFSKKNQVKWGLVTNETIQSLECGDLSTAELLEFLRKKKKASSKKTFSISEVSILSPITAPCQILCQGANYRQHLIESGLDPDDKNYNLFFTKSDASLTSPIGEIVRPYHVKLLDYEIELGIVFGKGFDSSLDPSSKNLEEFVAAFFMANDVSARDIQIPQLQWYKGKSYRTFFPAGPYLTVLEKGDFASYESLELNLTVNGEVRQKDKASNLVFKPLGTIVELSRFCNIAPGDVLLTGTPSGCALRAPGKLVQALGGFLSEKKKWELFVKAQSRRTQYLKDQDVVRSTIRTPDGKIDLGEQILRVVTEKR</sequence>
<keyword evidence="4" id="KW-0378">Hydrolase</keyword>
<dbReference type="SUPFAM" id="SSF56529">
    <property type="entry name" value="FAH"/>
    <property type="match status" value="1"/>
</dbReference>
<organism evidence="4 5">
    <name type="scientific">Leptospira ainlahdjerensis</name>
    <dbReference type="NCBI Taxonomy" id="2810033"/>
    <lineage>
        <taxon>Bacteria</taxon>
        <taxon>Pseudomonadati</taxon>
        <taxon>Spirochaetota</taxon>
        <taxon>Spirochaetia</taxon>
        <taxon>Leptospirales</taxon>
        <taxon>Leptospiraceae</taxon>
        <taxon>Leptospira</taxon>
    </lineage>
</organism>
<dbReference type="RefSeq" id="WP_205281588.1">
    <property type="nucleotide sequence ID" value="NZ_JAFFPU010000076.1"/>
</dbReference>
<dbReference type="PANTHER" id="PTHR42796">
    <property type="entry name" value="FUMARYLACETOACETATE HYDROLASE DOMAIN-CONTAINING PROTEIN 2A-RELATED"/>
    <property type="match status" value="1"/>
</dbReference>
<dbReference type="Gene3D" id="3.90.850.10">
    <property type="entry name" value="Fumarylacetoacetase-like, C-terminal domain"/>
    <property type="match status" value="1"/>
</dbReference>
<evidence type="ECO:0000256" key="1">
    <source>
        <dbReference type="ARBA" id="ARBA00010211"/>
    </source>
</evidence>
<dbReference type="Pfam" id="PF01557">
    <property type="entry name" value="FAA_hydrolase"/>
    <property type="match status" value="1"/>
</dbReference>
<name>A0ABS2UI03_9LEPT</name>
<proteinExistence type="inferred from homology"/>
<evidence type="ECO:0000313" key="4">
    <source>
        <dbReference type="EMBL" id="MBM9579658.1"/>
    </source>
</evidence>
<dbReference type="InterPro" id="IPR051121">
    <property type="entry name" value="FAH"/>
</dbReference>